<protein>
    <submittedName>
        <fullName evidence="2">DUF5753 domain-containing protein</fullName>
    </submittedName>
</protein>
<proteinExistence type="predicted"/>
<reference evidence="3" key="1">
    <citation type="journal article" date="2019" name="Int. J. Syst. Evol. Microbiol.">
        <title>The Global Catalogue of Microorganisms (GCM) 10K type strain sequencing project: providing services to taxonomists for standard genome sequencing and annotation.</title>
        <authorList>
            <consortium name="The Broad Institute Genomics Platform"/>
            <consortium name="The Broad Institute Genome Sequencing Center for Infectious Disease"/>
            <person name="Wu L."/>
            <person name="Ma J."/>
        </authorList>
    </citation>
    <scope>NUCLEOTIDE SEQUENCE [LARGE SCALE GENOMIC DNA]</scope>
    <source>
        <strain evidence="3">PCU 266</strain>
    </source>
</reference>
<dbReference type="InterPro" id="IPR043917">
    <property type="entry name" value="DUF5753"/>
</dbReference>
<feature type="domain" description="DUF5753" evidence="1">
    <location>
        <begin position="81"/>
        <end position="263"/>
    </location>
</feature>
<name>A0ABW0AFE9_9ACTN</name>
<evidence type="ECO:0000259" key="1">
    <source>
        <dbReference type="Pfam" id="PF19054"/>
    </source>
</evidence>
<keyword evidence="3" id="KW-1185">Reference proteome</keyword>
<dbReference type="Pfam" id="PF13560">
    <property type="entry name" value="HTH_31"/>
    <property type="match status" value="1"/>
</dbReference>
<dbReference type="Proteomes" id="UP001596160">
    <property type="component" value="Unassembled WGS sequence"/>
</dbReference>
<gene>
    <name evidence="2" type="ORF">ACFPRH_03340</name>
</gene>
<accession>A0ABW0AFE9</accession>
<evidence type="ECO:0000313" key="2">
    <source>
        <dbReference type="EMBL" id="MFC5150767.1"/>
    </source>
</evidence>
<sequence>MKVRLSGEAAAAAMGAGWSESKISRIENAKARMPPGEVAKLLAVYGVEDAATVAALENLAKDAGKQGWWQTYGDVVALSYTDYLTLESDAESVHVYTPSLIPGLLQTGLYAREIIAATAITRSPAEVNALAEVRKTRQAILTTRPDGPPLKLWAIIHEAALALRSASHPNLMRDQLRHLLDMADLPNVTIQVMDLHAGSHPGMLGLFEVVRFPTPWPTVVNLENLRGGYFVEGTDDVKVFEEAFEQVVAAALPVDDSRVRIKEIMEGNGT</sequence>
<dbReference type="Pfam" id="PF19054">
    <property type="entry name" value="DUF5753"/>
    <property type="match status" value="1"/>
</dbReference>
<comment type="caution">
    <text evidence="2">The sequence shown here is derived from an EMBL/GenBank/DDBJ whole genome shotgun (WGS) entry which is preliminary data.</text>
</comment>
<evidence type="ECO:0000313" key="3">
    <source>
        <dbReference type="Proteomes" id="UP001596160"/>
    </source>
</evidence>
<dbReference type="EMBL" id="JBHSKP010000001">
    <property type="protein sequence ID" value="MFC5150767.1"/>
    <property type="molecule type" value="Genomic_DNA"/>
</dbReference>
<organism evidence="2 3">
    <name type="scientific">Streptomyces amakusaensis</name>
    <dbReference type="NCBI Taxonomy" id="67271"/>
    <lineage>
        <taxon>Bacteria</taxon>
        <taxon>Bacillati</taxon>
        <taxon>Actinomycetota</taxon>
        <taxon>Actinomycetes</taxon>
        <taxon>Kitasatosporales</taxon>
        <taxon>Streptomycetaceae</taxon>
        <taxon>Streptomyces</taxon>
    </lineage>
</organism>
<dbReference type="RefSeq" id="WP_344477152.1">
    <property type="nucleotide sequence ID" value="NZ_BAAASB010000007.1"/>
</dbReference>